<organism evidence="3 4">
    <name type="scientific">Neisseria lactamica</name>
    <dbReference type="NCBI Taxonomy" id="486"/>
    <lineage>
        <taxon>Bacteria</taxon>
        <taxon>Pseudomonadati</taxon>
        <taxon>Pseudomonadota</taxon>
        <taxon>Betaproteobacteria</taxon>
        <taxon>Neisseriales</taxon>
        <taxon>Neisseriaceae</taxon>
        <taxon>Neisseria</taxon>
    </lineage>
</organism>
<dbReference type="InterPro" id="IPR037185">
    <property type="entry name" value="EmrE-like"/>
</dbReference>
<reference evidence="3 4" key="1">
    <citation type="submission" date="2018-06" db="EMBL/GenBank/DDBJ databases">
        <authorList>
            <consortium name="Pathogen Informatics"/>
            <person name="Doyle S."/>
        </authorList>
    </citation>
    <scope>NUCLEOTIDE SEQUENCE [LARGE SCALE GENOMIC DNA]</scope>
    <source>
        <strain evidence="3 4">NCTC10616</strain>
    </source>
</reference>
<dbReference type="GO" id="GO:0016020">
    <property type="term" value="C:membrane"/>
    <property type="evidence" value="ECO:0007669"/>
    <property type="project" value="InterPro"/>
</dbReference>
<evidence type="ECO:0000259" key="2">
    <source>
        <dbReference type="Pfam" id="PF00892"/>
    </source>
</evidence>
<dbReference type="InterPro" id="IPR000620">
    <property type="entry name" value="EamA_dom"/>
</dbReference>
<dbReference type="EMBL" id="UGRO01000002">
    <property type="protein sequence ID" value="SUA17755.1"/>
    <property type="molecule type" value="Genomic_DNA"/>
</dbReference>
<feature type="transmembrane region" description="Helical" evidence="1">
    <location>
        <begin position="66"/>
        <end position="87"/>
    </location>
</feature>
<feature type="transmembrane region" description="Helical" evidence="1">
    <location>
        <begin position="245"/>
        <end position="264"/>
    </location>
</feature>
<feature type="transmembrane region" description="Helical" evidence="1">
    <location>
        <begin position="182"/>
        <end position="205"/>
    </location>
</feature>
<feature type="transmembrane region" description="Helical" evidence="1">
    <location>
        <begin position="127"/>
        <end position="143"/>
    </location>
</feature>
<feature type="transmembrane region" description="Helical" evidence="1">
    <location>
        <begin position="31"/>
        <end position="54"/>
    </location>
</feature>
<dbReference type="Pfam" id="PF00892">
    <property type="entry name" value="EamA"/>
    <property type="match status" value="2"/>
</dbReference>
<keyword evidence="1" id="KW-1133">Transmembrane helix</keyword>
<dbReference type="PANTHER" id="PTHR22911">
    <property type="entry name" value="ACYL-MALONYL CONDENSING ENZYME-RELATED"/>
    <property type="match status" value="1"/>
</dbReference>
<proteinExistence type="predicted"/>
<feature type="transmembrane region" description="Helical" evidence="1">
    <location>
        <begin position="149"/>
        <end position="170"/>
    </location>
</feature>
<feature type="domain" description="EamA" evidence="2">
    <location>
        <begin position="150"/>
        <end position="285"/>
    </location>
</feature>
<keyword evidence="1" id="KW-0812">Transmembrane</keyword>
<dbReference type="RefSeq" id="WP_115119659.1">
    <property type="nucleotide sequence ID" value="NZ_UGRO01000002.1"/>
</dbReference>
<evidence type="ECO:0000256" key="1">
    <source>
        <dbReference type="SAM" id="Phobius"/>
    </source>
</evidence>
<sequence>MRGYLFGAASAVFWAASGLLFDRLPFARGAAFGQMVFLLFLIDLCSLSAVWAGLGRGGRPGFRGVFWRSVLSGLLGGPVGMSAYLLGIHYLTVYYAAPLSSLFPVLAAALSAWFLKERTGTAERAGFALAVLSSAGLAADAGGRGGLNALGLVCIAVCVSGWSLEVVLSARTMRTLSGLQVYCLRLCGSVCGYLLILVCLSARGFSLNPSDLYDARIIGIIAFGALSYACYYQAIYLLKPLKAMALNITYPVWAMVLGFFVYRHPVPPSAIMWAVLLGTGAALSLCGRKGEI</sequence>
<name>A0A378VLB7_NEILA</name>
<keyword evidence="1" id="KW-0472">Membrane</keyword>
<feature type="transmembrane region" description="Helical" evidence="1">
    <location>
        <begin position="217"/>
        <end position="238"/>
    </location>
</feature>
<accession>A0A378VLB7</accession>
<dbReference type="PANTHER" id="PTHR22911:SF137">
    <property type="entry name" value="SOLUTE CARRIER FAMILY 35 MEMBER G2-RELATED"/>
    <property type="match status" value="1"/>
</dbReference>
<protein>
    <submittedName>
        <fullName evidence="3">Protein LicB</fullName>
    </submittedName>
</protein>
<dbReference type="Proteomes" id="UP000254193">
    <property type="component" value="Unassembled WGS sequence"/>
</dbReference>
<feature type="transmembrane region" description="Helical" evidence="1">
    <location>
        <begin position="93"/>
        <end position="115"/>
    </location>
</feature>
<dbReference type="AlphaFoldDB" id="A0A378VLB7"/>
<dbReference type="SUPFAM" id="SSF103481">
    <property type="entry name" value="Multidrug resistance efflux transporter EmrE"/>
    <property type="match status" value="2"/>
</dbReference>
<keyword evidence="4" id="KW-1185">Reference proteome</keyword>
<evidence type="ECO:0000313" key="4">
    <source>
        <dbReference type="Proteomes" id="UP000254193"/>
    </source>
</evidence>
<feature type="transmembrane region" description="Helical" evidence="1">
    <location>
        <begin position="270"/>
        <end position="287"/>
    </location>
</feature>
<gene>
    <name evidence="3" type="primary">licB</name>
    <name evidence="3" type="ORF">NCTC10616_01442</name>
</gene>
<feature type="domain" description="EamA" evidence="2">
    <location>
        <begin position="2"/>
        <end position="136"/>
    </location>
</feature>
<evidence type="ECO:0000313" key="3">
    <source>
        <dbReference type="EMBL" id="SUA17755.1"/>
    </source>
</evidence>